<evidence type="ECO:0000256" key="5">
    <source>
        <dbReference type="ARBA" id="ARBA00022490"/>
    </source>
</evidence>
<keyword evidence="10" id="KW-0862">Zinc</keyword>
<feature type="compositionally biased region" description="Polar residues" evidence="13">
    <location>
        <begin position="17"/>
        <end position="26"/>
    </location>
</feature>
<organism evidence="15 16">
    <name type="scientific">Basidiobolus meristosporus CBS 931.73</name>
    <dbReference type="NCBI Taxonomy" id="1314790"/>
    <lineage>
        <taxon>Eukaryota</taxon>
        <taxon>Fungi</taxon>
        <taxon>Fungi incertae sedis</taxon>
        <taxon>Zoopagomycota</taxon>
        <taxon>Entomophthoromycotina</taxon>
        <taxon>Basidiobolomycetes</taxon>
        <taxon>Basidiobolales</taxon>
        <taxon>Basidiobolaceae</taxon>
        <taxon>Basidiobolus</taxon>
    </lineage>
</organism>
<evidence type="ECO:0000256" key="3">
    <source>
        <dbReference type="ARBA" id="ARBA00004906"/>
    </source>
</evidence>
<dbReference type="AlphaFoldDB" id="A0A1Y1Z9T9"/>
<feature type="compositionally biased region" description="Low complexity" evidence="13">
    <location>
        <begin position="323"/>
        <end position="334"/>
    </location>
</feature>
<evidence type="ECO:0000256" key="11">
    <source>
        <dbReference type="ARBA" id="ARBA00035113"/>
    </source>
</evidence>
<comment type="pathway">
    <text evidence="3">Protein modification; protein ubiquitination.</text>
</comment>
<sequence length="691" mass="77556">MATQQFEGKKAPESGAPKNNSTNKSQPFRRHRKPKPKKPEESNSTTAEIEGASAIAGNDEEENEDVEHCFICTEPISCYSVGACNHRTCHLCSLRLRALYKNKSCGYCKAELDSVVFTKDPETPFEAFTLAELPARDEKTSVYFHSQDLCDETLIILRYNCPDSSCDFHSENGWRGLKEHVRTVHHRSLCDICIKHKKVFTHEHTLFTRAQLQKHMSVGDSQDPNSTTGFKGHPDCQFCRASFYDGDQLFEHCRRKHEQCHICVRNGSGRNDYYANYNTLEQHFLKDHFLCTHQECLDKKFIVFDSDIDLKAHLVQEHRGVASQRSQLRQTRQLEVNFTYSDNNRSRGRNRDQDNSHRREGQNNRAEAGNRHNERRKDSKHGKAKERVQPPPEFGSALSEQTPGPSNTPQERESVRDKAPANFGRLTDNGSSTLPSPALVDDETLSNHTAFMERLSGYLGKNAERLSSFKQLIAAYRRDLIPVSQFLDSIKPLVPTSKDSQAIIGKIVNGLVDLLDVEEKKQELLSAWRDRKIQKTQEFPQLVPTGAAKQVLVIKSKTSKANQPGGNGKTRVWDRVAAAAQGPSARSNSPTLFPALPSVARPSTSHTTTAWSGRSTPHFVSPAAPKKNPAEDFPSLPAAPKPPKIKGISSRGKSTDSVWGKQKESLSADMENLELHNGKKKKGKQVLLHYG</sequence>
<dbReference type="GO" id="GO:0005737">
    <property type="term" value="C:cytoplasm"/>
    <property type="evidence" value="ECO:0007669"/>
    <property type="project" value="UniProtKB-SubCell"/>
</dbReference>
<feature type="compositionally biased region" description="Basic residues" evidence="13">
    <location>
        <begin position="27"/>
        <end position="36"/>
    </location>
</feature>
<dbReference type="PROSITE" id="PS00028">
    <property type="entry name" value="ZINC_FINGER_C2H2_1"/>
    <property type="match status" value="1"/>
</dbReference>
<keyword evidence="7" id="KW-0808">Transferase</keyword>
<comment type="catalytic activity">
    <reaction evidence="1">
        <text>S-ubiquitinyl-[E2 ubiquitin-conjugating enzyme]-L-cysteine + [acceptor protein]-L-lysine = [E2 ubiquitin-conjugating enzyme]-L-cysteine + N(6)-ubiquitinyl-[acceptor protein]-L-lysine.</text>
        <dbReference type="EC" id="2.3.2.27"/>
    </reaction>
</comment>
<dbReference type="Pfam" id="PF23230">
    <property type="entry name" value="zf-C2H2_13"/>
    <property type="match status" value="1"/>
</dbReference>
<feature type="domain" description="RING-type" evidence="14">
    <location>
        <begin position="69"/>
        <end position="109"/>
    </location>
</feature>
<dbReference type="STRING" id="1314790.A0A1Y1Z9T9"/>
<accession>A0A1Y1Z9T9</accession>
<dbReference type="EC" id="2.3.2.27" evidence="4"/>
<dbReference type="Pfam" id="PF25447">
    <property type="entry name" value="RING_ZNF598"/>
    <property type="match status" value="1"/>
</dbReference>
<dbReference type="SUPFAM" id="SSF57850">
    <property type="entry name" value="RING/U-box"/>
    <property type="match status" value="1"/>
</dbReference>
<dbReference type="InterPro" id="IPR044288">
    <property type="entry name" value="ZNF598/HEL2"/>
</dbReference>
<dbReference type="SMART" id="SM00355">
    <property type="entry name" value="ZnF_C2H2"/>
    <property type="match status" value="4"/>
</dbReference>
<keyword evidence="16" id="KW-1185">Reference proteome</keyword>
<protein>
    <recommendedName>
        <fullName evidence="4">RING-type E3 ubiquitin transferase</fullName>
        <ecNumber evidence="4">2.3.2.27</ecNumber>
    </recommendedName>
</protein>
<dbReference type="PANTHER" id="PTHR22938:SF0">
    <property type="entry name" value="E3 UBIQUITIN-PROTEIN LIGASE ZNF598"/>
    <property type="match status" value="1"/>
</dbReference>
<evidence type="ECO:0000313" key="16">
    <source>
        <dbReference type="Proteomes" id="UP000193498"/>
    </source>
</evidence>
<keyword evidence="5" id="KW-0963">Cytoplasm</keyword>
<dbReference type="GO" id="GO:0072344">
    <property type="term" value="P:rescue of stalled ribosome"/>
    <property type="evidence" value="ECO:0007669"/>
    <property type="project" value="InterPro"/>
</dbReference>
<dbReference type="FunCoup" id="A0A1Y1Z9T9">
    <property type="interactions" value="110"/>
</dbReference>
<evidence type="ECO:0000256" key="1">
    <source>
        <dbReference type="ARBA" id="ARBA00000900"/>
    </source>
</evidence>
<comment type="similarity">
    <text evidence="11">Belongs to the ZNF598/HEL2 family.</text>
</comment>
<feature type="compositionally biased region" description="Polar residues" evidence="13">
    <location>
        <begin position="398"/>
        <end position="409"/>
    </location>
</feature>
<dbReference type="PANTHER" id="PTHR22938">
    <property type="entry name" value="ZINC FINGER PROTEIN 598"/>
    <property type="match status" value="1"/>
</dbReference>
<evidence type="ECO:0000256" key="6">
    <source>
        <dbReference type="ARBA" id="ARBA00022553"/>
    </source>
</evidence>
<evidence type="ECO:0000256" key="12">
    <source>
        <dbReference type="PROSITE-ProRule" id="PRU00175"/>
    </source>
</evidence>
<gene>
    <name evidence="15" type="ORF">K493DRAFT_251512</name>
</gene>
<dbReference type="InterPro" id="IPR013087">
    <property type="entry name" value="Znf_C2H2_type"/>
</dbReference>
<evidence type="ECO:0000256" key="4">
    <source>
        <dbReference type="ARBA" id="ARBA00012483"/>
    </source>
</evidence>
<comment type="caution">
    <text evidence="15">The sequence shown here is derived from an EMBL/GenBank/DDBJ whole genome shotgun (WGS) entry which is preliminary data.</text>
</comment>
<dbReference type="Proteomes" id="UP000193498">
    <property type="component" value="Unassembled WGS sequence"/>
</dbReference>
<keyword evidence="6" id="KW-0597">Phosphoprotein</keyword>
<keyword evidence="8" id="KW-0479">Metal-binding</keyword>
<dbReference type="InterPro" id="IPR001841">
    <property type="entry name" value="Znf_RING"/>
</dbReference>
<feature type="region of interest" description="Disordered" evidence="13">
    <location>
        <begin position="1"/>
        <end position="60"/>
    </location>
</feature>
<evidence type="ECO:0000256" key="8">
    <source>
        <dbReference type="ARBA" id="ARBA00022723"/>
    </source>
</evidence>
<dbReference type="InterPro" id="IPR056437">
    <property type="entry name" value="Znf-C2H2_ZNF598/HEL2"/>
</dbReference>
<name>A0A1Y1Z9T9_9FUNG</name>
<feature type="region of interest" description="Disordered" evidence="13">
    <location>
        <begin position="421"/>
        <end position="440"/>
    </location>
</feature>
<evidence type="ECO:0000256" key="7">
    <source>
        <dbReference type="ARBA" id="ARBA00022679"/>
    </source>
</evidence>
<comment type="subcellular location">
    <subcellularLocation>
        <location evidence="2">Cytoplasm</location>
    </subcellularLocation>
</comment>
<dbReference type="GO" id="GO:0008270">
    <property type="term" value="F:zinc ion binding"/>
    <property type="evidence" value="ECO:0007669"/>
    <property type="project" value="UniProtKB-KW"/>
</dbReference>
<dbReference type="GO" id="GO:0061630">
    <property type="term" value="F:ubiquitin protein ligase activity"/>
    <property type="evidence" value="ECO:0007669"/>
    <property type="project" value="UniProtKB-EC"/>
</dbReference>
<evidence type="ECO:0000256" key="9">
    <source>
        <dbReference type="ARBA" id="ARBA00022771"/>
    </source>
</evidence>
<feature type="compositionally biased region" description="Polar residues" evidence="13">
    <location>
        <begin position="601"/>
        <end position="615"/>
    </location>
</feature>
<reference evidence="15 16" key="1">
    <citation type="submission" date="2016-07" db="EMBL/GenBank/DDBJ databases">
        <title>Pervasive Adenine N6-methylation of Active Genes in Fungi.</title>
        <authorList>
            <consortium name="DOE Joint Genome Institute"/>
            <person name="Mondo S.J."/>
            <person name="Dannebaum R.O."/>
            <person name="Kuo R.C."/>
            <person name="Labutti K."/>
            <person name="Haridas S."/>
            <person name="Kuo A."/>
            <person name="Salamov A."/>
            <person name="Ahrendt S.R."/>
            <person name="Lipzen A."/>
            <person name="Sullivan W."/>
            <person name="Andreopoulos W.B."/>
            <person name="Clum A."/>
            <person name="Lindquist E."/>
            <person name="Daum C."/>
            <person name="Ramamoorthy G.K."/>
            <person name="Gryganskyi A."/>
            <person name="Culley D."/>
            <person name="Magnuson J.K."/>
            <person name="James T.Y."/>
            <person name="O'Malley M.A."/>
            <person name="Stajich J.E."/>
            <person name="Spatafora J.W."/>
            <person name="Visel A."/>
            <person name="Grigoriev I.V."/>
        </authorList>
    </citation>
    <scope>NUCLEOTIDE SEQUENCE [LARGE SCALE GENOMIC DNA]</scope>
    <source>
        <strain evidence="15 16">CBS 931.73</strain>
    </source>
</reference>
<evidence type="ECO:0000256" key="2">
    <source>
        <dbReference type="ARBA" id="ARBA00004496"/>
    </source>
</evidence>
<dbReference type="InParanoid" id="A0A1Y1Z9T9"/>
<evidence type="ECO:0000256" key="13">
    <source>
        <dbReference type="SAM" id="MobiDB-lite"/>
    </source>
</evidence>
<dbReference type="GO" id="GO:0043022">
    <property type="term" value="F:ribosome binding"/>
    <property type="evidence" value="ECO:0007669"/>
    <property type="project" value="TreeGrafter"/>
</dbReference>
<dbReference type="Pfam" id="PF23202">
    <property type="entry name" value="PAH_ZNF598"/>
    <property type="match status" value="1"/>
</dbReference>
<dbReference type="InterPro" id="IPR041888">
    <property type="entry name" value="RING-HC_ZNF598/HEL2"/>
</dbReference>
<dbReference type="OrthoDB" id="3838338at2759"/>
<feature type="compositionally biased region" description="Basic and acidic residues" evidence="13">
    <location>
        <begin position="349"/>
        <end position="377"/>
    </location>
</feature>
<evidence type="ECO:0000256" key="10">
    <source>
        <dbReference type="ARBA" id="ARBA00022833"/>
    </source>
</evidence>
<evidence type="ECO:0000313" key="15">
    <source>
        <dbReference type="EMBL" id="ORY06797.1"/>
    </source>
</evidence>
<dbReference type="GO" id="GO:0016567">
    <property type="term" value="P:protein ubiquitination"/>
    <property type="evidence" value="ECO:0007669"/>
    <property type="project" value="TreeGrafter"/>
</dbReference>
<dbReference type="InterPro" id="IPR057634">
    <property type="entry name" value="PAH_ZNF598/HEL2"/>
</dbReference>
<keyword evidence="9 12" id="KW-0863">Zinc-finger</keyword>
<evidence type="ECO:0000259" key="14">
    <source>
        <dbReference type="PROSITE" id="PS50089"/>
    </source>
</evidence>
<feature type="region of interest" description="Disordered" evidence="13">
    <location>
        <begin position="319"/>
        <end position="416"/>
    </location>
</feature>
<proteinExistence type="inferred from homology"/>
<dbReference type="EMBL" id="MCFE01000013">
    <property type="protein sequence ID" value="ORY06797.1"/>
    <property type="molecule type" value="Genomic_DNA"/>
</dbReference>
<dbReference type="PROSITE" id="PS50089">
    <property type="entry name" value="ZF_RING_2"/>
    <property type="match status" value="1"/>
</dbReference>
<feature type="region of interest" description="Disordered" evidence="13">
    <location>
        <begin position="581"/>
        <end position="691"/>
    </location>
</feature>
<dbReference type="CDD" id="cd16615">
    <property type="entry name" value="RING-HC_ZNF598"/>
    <property type="match status" value="1"/>
</dbReference>